<gene>
    <name evidence="1" type="ORF">NUW54_g9912</name>
</gene>
<accession>A0ACC1P599</accession>
<evidence type="ECO:0000313" key="2">
    <source>
        <dbReference type="Proteomes" id="UP001144978"/>
    </source>
</evidence>
<organism evidence="1 2">
    <name type="scientific">Trametes sanguinea</name>
    <dbReference type="NCBI Taxonomy" id="158606"/>
    <lineage>
        <taxon>Eukaryota</taxon>
        <taxon>Fungi</taxon>
        <taxon>Dikarya</taxon>
        <taxon>Basidiomycota</taxon>
        <taxon>Agaricomycotina</taxon>
        <taxon>Agaricomycetes</taxon>
        <taxon>Polyporales</taxon>
        <taxon>Polyporaceae</taxon>
        <taxon>Trametes</taxon>
    </lineage>
</organism>
<evidence type="ECO:0000313" key="1">
    <source>
        <dbReference type="EMBL" id="KAJ2986076.1"/>
    </source>
</evidence>
<dbReference type="Proteomes" id="UP001144978">
    <property type="component" value="Unassembled WGS sequence"/>
</dbReference>
<proteinExistence type="predicted"/>
<protein>
    <submittedName>
        <fullName evidence="1">Uncharacterized protein</fullName>
    </submittedName>
</protein>
<reference evidence="1" key="1">
    <citation type="submission" date="2022-08" db="EMBL/GenBank/DDBJ databases">
        <title>Genome Sequence of Pycnoporus sanguineus.</title>
        <authorList>
            <person name="Buettner E."/>
        </authorList>
    </citation>
    <scope>NUCLEOTIDE SEQUENCE</scope>
    <source>
        <strain evidence="1">CG-C14</strain>
    </source>
</reference>
<keyword evidence="2" id="KW-1185">Reference proteome</keyword>
<sequence>MGVLTWTHVEGAAAAKVDAQTGPGGQAPVAVEDALLVRSGDGVNDLEEGPADRLVVVCEGRAVDDGVEEVPAVAQVHNEEDVELFLDDRVEGDHVRMPGERAVVHDLALLLSCELRAALIPEHALDRVVLRAMRPRCEVFGEVDDAIRAVPQLLAKPEVERAFSDQDAQPFGVVSACARLGSQDELARLSLLQSDPVRPDRNPTRTRDDVSRRQTRRRRAGEGLAPADVATLHRGCRSTIDGSEIHLNADVHDLNPAAEWLR</sequence>
<dbReference type="EMBL" id="JANSHE010003441">
    <property type="protein sequence ID" value="KAJ2986076.1"/>
    <property type="molecule type" value="Genomic_DNA"/>
</dbReference>
<name>A0ACC1P599_9APHY</name>
<comment type="caution">
    <text evidence="1">The sequence shown here is derived from an EMBL/GenBank/DDBJ whole genome shotgun (WGS) entry which is preliminary data.</text>
</comment>